<dbReference type="InterPro" id="IPR045951">
    <property type="entry name" value="DUF6371"/>
</dbReference>
<evidence type="ECO:0000313" key="3">
    <source>
        <dbReference type="EMBL" id="DAD81502.1"/>
    </source>
</evidence>
<sequence length="337" mass="39005">MLDFRRYENVPRFQLDRRPGRSRLKLTCPACGKSRCLTPYIDVATGQVVGNEFGRCDHERTCGYDKRPTGKDVGDKDLWISGNKCIRAYRPPINPDVVNYIPFSEFERTVVPDDRNTVFRFLSSLWGKERVSDVFRRYHVGTMDLWGWKGCCIFWQIDKDFVCRTGKIMDFCIKTDSQGNEIDVKRVKEKDGDNERPHVMFYHSLHARDFLFRQCLFGEHLLSQYPDKVVNLVESEKTAIICAVNKPDELFVATGGLQNLRPEVIDVLKDRKTVAFPDKGQAFETWSKKIDGMMMKSRIKVSDYLQNIENVGDGDDVADLIISNKIKEKYHEPGCLY</sequence>
<dbReference type="InterPro" id="IPR047731">
    <property type="entry name" value="Zinc_ribbon_put"/>
</dbReference>
<name>A0A8S5MGY0_9CAUD</name>
<evidence type="ECO:0000259" key="2">
    <source>
        <dbReference type="Pfam" id="PF21957"/>
    </source>
</evidence>
<dbReference type="NCBIfam" id="NF040506">
    <property type="entry name" value="PG0870_Nterm"/>
    <property type="match status" value="1"/>
</dbReference>
<dbReference type="Pfam" id="PF19898">
    <property type="entry name" value="DUF6371"/>
    <property type="match status" value="1"/>
</dbReference>
<evidence type="ECO:0000259" key="1">
    <source>
        <dbReference type="Pfam" id="PF19898"/>
    </source>
</evidence>
<dbReference type="Pfam" id="PF21957">
    <property type="entry name" value="Zn_ribbon_16"/>
    <property type="match status" value="1"/>
</dbReference>
<feature type="domain" description="Zinc beta-ribbon finger putative" evidence="2">
    <location>
        <begin position="12"/>
        <end position="69"/>
    </location>
</feature>
<protein>
    <submittedName>
        <fullName evidence="3">Zinc finger domain-containing protein</fullName>
    </submittedName>
</protein>
<organism evidence="3">
    <name type="scientific">Podoviridae sp. ct1h53</name>
    <dbReference type="NCBI Taxonomy" id="2826536"/>
    <lineage>
        <taxon>Viruses</taxon>
        <taxon>Duplodnaviria</taxon>
        <taxon>Heunggongvirae</taxon>
        <taxon>Uroviricota</taxon>
        <taxon>Caudoviricetes</taxon>
    </lineage>
</organism>
<accession>A0A8S5MGY0</accession>
<feature type="domain" description="DUF6371" evidence="1">
    <location>
        <begin position="116"/>
        <end position="279"/>
    </location>
</feature>
<reference evidence="3" key="1">
    <citation type="journal article" date="2021" name="Proc. Natl. Acad. Sci. U.S.A.">
        <title>A Catalog of Tens of Thousands of Viruses from Human Metagenomes Reveals Hidden Associations with Chronic Diseases.</title>
        <authorList>
            <person name="Tisza M.J."/>
            <person name="Buck C.B."/>
        </authorList>
    </citation>
    <scope>NUCLEOTIDE SEQUENCE</scope>
    <source>
        <strain evidence="3">Ct1h53</strain>
    </source>
</reference>
<dbReference type="EMBL" id="BK014902">
    <property type="protein sequence ID" value="DAD81502.1"/>
    <property type="molecule type" value="Genomic_DNA"/>
</dbReference>
<proteinExistence type="predicted"/>